<dbReference type="Proteomes" id="UP000707206">
    <property type="component" value="Unassembled WGS sequence"/>
</dbReference>
<feature type="binding site" evidence="8">
    <location>
        <position position="190"/>
    </location>
    <ligand>
        <name>substrate</name>
    </ligand>
</feature>
<dbReference type="SUPFAM" id="SSF53067">
    <property type="entry name" value="Actin-like ATPase domain"/>
    <property type="match status" value="1"/>
</dbReference>
<evidence type="ECO:0000256" key="2">
    <source>
        <dbReference type="ARBA" id="ARBA00022679"/>
    </source>
</evidence>
<dbReference type="HAMAP" id="MF_01445">
    <property type="entry name" value="TsaD"/>
    <property type="match status" value="1"/>
</dbReference>
<evidence type="ECO:0000256" key="3">
    <source>
        <dbReference type="ARBA" id="ARBA00022694"/>
    </source>
</evidence>
<comment type="function">
    <text evidence="8">Required for the formation of a threonylcarbamoyl group on adenosine at position 37 (t(6)A37) in tRNAs that read codons beginning with adenine. Is involved in the transfer of the threonylcarbamoyl moiety of threonylcarbamoyl-AMP (TC-AMP) to the N6 group of A37, together with TsaE and TsaB. TsaD likely plays a direct catalytic role in this reaction.</text>
</comment>
<keyword evidence="3 8" id="KW-0819">tRNA processing</keyword>
<feature type="binding site" evidence="8">
    <location>
        <position position="114"/>
    </location>
    <ligand>
        <name>Fe cation</name>
        <dbReference type="ChEBI" id="CHEBI:24875"/>
    </ligand>
</feature>
<dbReference type="PANTHER" id="PTHR11735:SF6">
    <property type="entry name" value="TRNA N6-ADENOSINE THREONYLCARBAMOYLTRANSFERASE, MITOCHONDRIAL"/>
    <property type="match status" value="1"/>
</dbReference>
<keyword evidence="4 8" id="KW-0479">Metal-binding</keyword>
<dbReference type="RefSeq" id="WP_152575608.1">
    <property type="nucleotide sequence ID" value="NZ_VIKU02000006.1"/>
</dbReference>
<feature type="binding site" evidence="8">
    <location>
        <position position="186"/>
    </location>
    <ligand>
        <name>substrate</name>
    </ligand>
</feature>
<evidence type="ECO:0000256" key="7">
    <source>
        <dbReference type="ARBA" id="ARBA00048117"/>
    </source>
</evidence>
<evidence type="ECO:0000313" key="11">
    <source>
        <dbReference type="Proteomes" id="UP000707206"/>
    </source>
</evidence>
<dbReference type="InterPro" id="IPR017861">
    <property type="entry name" value="KAE1/TsaD"/>
</dbReference>
<feature type="binding site" evidence="8">
    <location>
        <position position="118"/>
    </location>
    <ligand>
        <name>Fe cation</name>
        <dbReference type="ChEBI" id="CHEBI:24875"/>
    </ligand>
</feature>
<dbReference type="NCBIfam" id="TIGR00329">
    <property type="entry name" value="gcp_kae1"/>
    <property type="match status" value="1"/>
</dbReference>
<evidence type="ECO:0000256" key="8">
    <source>
        <dbReference type="HAMAP-Rule" id="MF_01445"/>
    </source>
</evidence>
<dbReference type="PANTHER" id="PTHR11735">
    <property type="entry name" value="TRNA N6-ADENOSINE THREONYLCARBAMOYLTRANSFERASE"/>
    <property type="match status" value="1"/>
</dbReference>
<dbReference type="PROSITE" id="PS01016">
    <property type="entry name" value="GLYCOPROTEASE"/>
    <property type="match status" value="1"/>
</dbReference>
<comment type="caution">
    <text evidence="10">The sequence shown here is derived from an EMBL/GenBank/DDBJ whole genome shotgun (WGS) entry which is preliminary data.</text>
</comment>
<gene>
    <name evidence="8 10" type="primary">tsaD</name>
    <name evidence="10" type="ORF">FK220_017270</name>
</gene>
<dbReference type="InterPro" id="IPR017860">
    <property type="entry name" value="Peptidase_M22_CS"/>
</dbReference>
<keyword evidence="2 8" id="KW-0808">Transferase</keyword>
<dbReference type="FunFam" id="3.30.420.40:FF:000040">
    <property type="entry name" value="tRNA N6-adenosine threonylcarbamoyltransferase"/>
    <property type="match status" value="1"/>
</dbReference>
<evidence type="ECO:0000256" key="1">
    <source>
        <dbReference type="ARBA" id="ARBA00022490"/>
    </source>
</evidence>
<dbReference type="Gene3D" id="3.30.420.40">
    <property type="match status" value="2"/>
</dbReference>
<dbReference type="EMBL" id="VIKU02000006">
    <property type="protein sequence ID" value="NHF61106.1"/>
    <property type="molecule type" value="Genomic_DNA"/>
</dbReference>
<comment type="subcellular location">
    <subcellularLocation>
        <location evidence="8">Cytoplasm</location>
    </subcellularLocation>
</comment>
<dbReference type="GO" id="GO:0005737">
    <property type="term" value="C:cytoplasm"/>
    <property type="evidence" value="ECO:0007669"/>
    <property type="project" value="UniProtKB-SubCell"/>
</dbReference>
<feature type="binding site" evidence="8">
    <location>
        <begin position="140"/>
        <end position="144"/>
    </location>
    <ligand>
        <name>substrate</name>
    </ligand>
</feature>
<comment type="cofactor">
    <cofactor evidence="8">
        <name>Fe(2+)</name>
        <dbReference type="ChEBI" id="CHEBI:29033"/>
    </cofactor>
    <text evidence="8">Binds 1 Fe(2+) ion per subunit.</text>
</comment>
<evidence type="ECO:0000256" key="6">
    <source>
        <dbReference type="ARBA" id="ARBA00023315"/>
    </source>
</evidence>
<dbReference type="CDD" id="cd24133">
    <property type="entry name" value="ASKHA_NBD_TsaD_bac"/>
    <property type="match status" value="1"/>
</dbReference>
<evidence type="ECO:0000259" key="9">
    <source>
        <dbReference type="Pfam" id="PF00814"/>
    </source>
</evidence>
<evidence type="ECO:0000256" key="5">
    <source>
        <dbReference type="ARBA" id="ARBA00023004"/>
    </source>
</evidence>
<dbReference type="InterPro" id="IPR022450">
    <property type="entry name" value="TsaD"/>
</dbReference>
<organism evidence="10 11">
    <name type="scientific">Pelagihabitans pacificus</name>
    <dbReference type="NCBI Taxonomy" id="2696054"/>
    <lineage>
        <taxon>Bacteria</taxon>
        <taxon>Pseudomonadati</taxon>
        <taxon>Bacteroidota</taxon>
        <taxon>Flavobacteriia</taxon>
        <taxon>Flavobacteriales</taxon>
        <taxon>Flavobacteriaceae</taxon>
        <taxon>Pelagihabitans</taxon>
    </lineage>
</organism>
<feature type="domain" description="Gcp-like" evidence="9">
    <location>
        <begin position="27"/>
        <end position="315"/>
    </location>
</feature>
<keyword evidence="1 8" id="KW-0963">Cytoplasm</keyword>
<keyword evidence="5 8" id="KW-0408">Iron</keyword>
<dbReference type="GO" id="GO:0005506">
    <property type="term" value="F:iron ion binding"/>
    <property type="evidence" value="ECO:0007669"/>
    <property type="project" value="UniProtKB-UniRule"/>
</dbReference>
<dbReference type="NCBIfam" id="TIGR03723">
    <property type="entry name" value="T6A_TsaD_YgjD"/>
    <property type="match status" value="1"/>
</dbReference>
<comment type="catalytic activity">
    <reaction evidence="7 8">
        <text>L-threonylcarbamoyladenylate + adenosine(37) in tRNA = N(6)-L-threonylcarbamoyladenosine(37) in tRNA + AMP + H(+)</text>
        <dbReference type="Rhea" id="RHEA:37059"/>
        <dbReference type="Rhea" id="RHEA-COMP:10162"/>
        <dbReference type="Rhea" id="RHEA-COMP:10163"/>
        <dbReference type="ChEBI" id="CHEBI:15378"/>
        <dbReference type="ChEBI" id="CHEBI:73682"/>
        <dbReference type="ChEBI" id="CHEBI:74411"/>
        <dbReference type="ChEBI" id="CHEBI:74418"/>
        <dbReference type="ChEBI" id="CHEBI:456215"/>
        <dbReference type="EC" id="2.3.1.234"/>
    </reaction>
</comment>
<evidence type="ECO:0000313" key="10">
    <source>
        <dbReference type="EMBL" id="NHF61106.1"/>
    </source>
</evidence>
<reference evidence="10" key="2">
    <citation type="submission" date="2020-03" db="EMBL/GenBank/DDBJ databases">
        <title>Flavobacteriaceae bacterium strain TP-CH-4, a member of the family Flavobacteriaceae isolated from a deep-sea seamount.</title>
        <authorList>
            <person name="Zhang D.-C."/>
        </authorList>
    </citation>
    <scope>NUCLEOTIDE SEQUENCE</scope>
    <source>
        <strain evidence="10">TP-CH-4</strain>
    </source>
</reference>
<feature type="binding site" evidence="8">
    <location>
        <position position="173"/>
    </location>
    <ligand>
        <name>substrate</name>
    </ligand>
</feature>
<keyword evidence="6 8" id="KW-0012">Acyltransferase</keyword>
<comment type="similarity">
    <text evidence="8">Belongs to the KAE1 / TsaD family.</text>
</comment>
<reference evidence="10" key="1">
    <citation type="submission" date="2019-07" db="EMBL/GenBank/DDBJ databases">
        <authorList>
            <person name="De-Chao Zhang Q."/>
        </authorList>
    </citation>
    <scope>NUCLEOTIDE SEQUENCE</scope>
    <source>
        <strain evidence="10">TP-CH-4</strain>
    </source>
</reference>
<dbReference type="InterPro" id="IPR000905">
    <property type="entry name" value="Gcp-like_dom"/>
</dbReference>
<dbReference type="FunFam" id="3.30.420.40:FF:000012">
    <property type="entry name" value="tRNA N6-adenosine threonylcarbamoyltransferase"/>
    <property type="match status" value="1"/>
</dbReference>
<dbReference type="AlphaFoldDB" id="A0A967B325"/>
<keyword evidence="11" id="KW-1185">Reference proteome</keyword>
<dbReference type="GO" id="GO:0002949">
    <property type="term" value="P:tRNA threonylcarbamoyladenosine modification"/>
    <property type="evidence" value="ECO:0007669"/>
    <property type="project" value="UniProtKB-UniRule"/>
</dbReference>
<dbReference type="PRINTS" id="PR00789">
    <property type="entry name" value="OSIALOPTASE"/>
</dbReference>
<feature type="binding site" evidence="8">
    <location>
        <position position="309"/>
    </location>
    <ligand>
        <name>Fe cation</name>
        <dbReference type="ChEBI" id="CHEBI:24875"/>
    </ligand>
</feature>
<dbReference type="InterPro" id="IPR043129">
    <property type="entry name" value="ATPase_NBD"/>
</dbReference>
<name>A0A967B325_9FLAO</name>
<sequence>MKNETIYILAIESSCDDTSAAVLKDRKVLSNIVSTQKIHEEYGGVVPELASRAHQQNIVPVVHQALATANIDKKLVSAIAFTRGPGLMGSLLVGTSFAKSLSLGLGIPLIEVNHMQAHILAHFIEDGKSTPPSFPFLAMTISGGHTQIVQVNDYFDMEILGQTLDDAVGEAFDKSAKLMGLPYPGGPLVDKYAQLGNPLAFDFPRPKVEGLNFSFSGLKTSILYFIQRETKKNPNFIKEHLNDLCASIQHTIIAILMDKLEKAVKQTGIKEVAIGGGVSANSGIRSTLEKMEITMGWRTYIPKFEYCTDNAAMIGIVGYLKYKKSEFSNQRISAKARYYL</sequence>
<evidence type="ECO:0000256" key="4">
    <source>
        <dbReference type="ARBA" id="ARBA00022723"/>
    </source>
</evidence>
<accession>A0A967B325</accession>
<dbReference type="EC" id="2.3.1.234" evidence="8"/>
<dbReference type="GO" id="GO:0061711">
    <property type="term" value="F:tRNA N(6)-L-threonylcarbamoyladenine synthase activity"/>
    <property type="evidence" value="ECO:0007669"/>
    <property type="project" value="UniProtKB-EC"/>
</dbReference>
<protein>
    <recommendedName>
        <fullName evidence="8">tRNA N6-adenosine threonylcarbamoyltransferase</fullName>
        <ecNumber evidence="8">2.3.1.234</ecNumber>
    </recommendedName>
    <alternativeName>
        <fullName evidence="8">N6-L-threonylcarbamoyladenine synthase</fullName>
        <shortName evidence="8">t(6)A synthase</shortName>
    </alternativeName>
    <alternativeName>
        <fullName evidence="8">t(6)A37 threonylcarbamoyladenosine biosynthesis protein TsaD</fullName>
    </alternativeName>
    <alternativeName>
        <fullName evidence="8">tRNA threonylcarbamoyladenosine biosynthesis protein TsaD</fullName>
    </alternativeName>
</protein>
<dbReference type="Pfam" id="PF00814">
    <property type="entry name" value="TsaD"/>
    <property type="match status" value="1"/>
</dbReference>
<feature type="binding site" evidence="8">
    <location>
        <position position="281"/>
    </location>
    <ligand>
        <name>substrate</name>
    </ligand>
</feature>
<proteinExistence type="inferred from homology"/>